<evidence type="ECO:0008006" key="3">
    <source>
        <dbReference type="Google" id="ProtNLM"/>
    </source>
</evidence>
<name>A0A8D5JXK3_9PROT</name>
<organism evidence="1 2">
    <name type="scientific">Methyloradius palustris</name>
    <dbReference type="NCBI Taxonomy" id="2778876"/>
    <lineage>
        <taxon>Bacteria</taxon>
        <taxon>Pseudomonadati</taxon>
        <taxon>Pseudomonadota</taxon>
        <taxon>Betaproteobacteria</taxon>
        <taxon>Nitrosomonadales</taxon>
        <taxon>Methylophilaceae</taxon>
        <taxon>Methyloradius</taxon>
    </lineage>
</organism>
<sequence length="109" mass="12146">MDSELDAARELLKHKFIRAAGAIAGVVLEKHLHEVCGAHNITLTKKNSTIADLNEALKNASVIETPQWRFHQHLADIRNLCDHNKKVEPSVDQVNDLIEGVSKVTKTVF</sequence>
<dbReference type="RefSeq" id="WP_221764218.1">
    <property type="nucleotide sequence ID" value="NZ_AP024110.1"/>
</dbReference>
<protein>
    <recommendedName>
        <fullName evidence="3">DUF4145 domain-containing protein</fullName>
    </recommendedName>
</protein>
<dbReference type="KEGG" id="mpau:ZMTM_24630"/>
<evidence type="ECO:0000313" key="2">
    <source>
        <dbReference type="Proteomes" id="UP000826722"/>
    </source>
</evidence>
<dbReference type="Proteomes" id="UP000826722">
    <property type="component" value="Chromosome"/>
</dbReference>
<dbReference type="AlphaFoldDB" id="A0A8D5JXK3"/>
<reference evidence="1" key="1">
    <citation type="journal article" date="2021" name="Arch. Microbiol.">
        <title>Methyloradius palustris gen. nov., sp. nov., a methanol-oxidizing bacterium isolated from snow.</title>
        <authorList>
            <person name="Miyadera T."/>
            <person name="Kojima H."/>
            <person name="Fukui M."/>
        </authorList>
    </citation>
    <scope>NUCLEOTIDE SEQUENCE</scope>
    <source>
        <strain evidence="1">Zm11</strain>
    </source>
</reference>
<proteinExistence type="predicted"/>
<dbReference type="EMBL" id="AP024110">
    <property type="protein sequence ID" value="BCM26204.1"/>
    <property type="molecule type" value="Genomic_DNA"/>
</dbReference>
<evidence type="ECO:0000313" key="1">
    <source>
        <dbReference type="EMBL" id="BCM26204.1"/>
    </source>
</evidence>
<gene>
    <name evidence="1" type="ORF">ZMTM_24630</name>
</gene>
<keyword evidence="2" id="KW-1185">Reference proteome</keyword>
<accession>A0A8D5JXK3</accession>